<feature type="compositionally biased region" description="Basic and acidic residues" evidence="7">
    <location>
        <begin position="289"/>
        <end position="300"/>
    </location>
</feature>
<feature type="region of interest" description="Disordered" evidence="7">
    <location>
        <begin position="289"/>
        <end position="316"/>
    </location>
</feature>
<keyword evidence="9" id="KW-0732">Signal</keyword>
<keyword evidence="8" id="KW-1133">Transmembrane helix</keyword>
<evidence type="ECO:0000313" key="12">
    <source>
        <dbReference type="Proteomes" id="UP001314263"/>
    </source>
</evidence>
<feature type="signal peptide" evidence="9">
    <location>
        <begin position="1"/>
        <end position="15"/>
    </location>
</feature>
<dbReference type="InterPro" id="IPR011009">
    <property type="entry name" value="Kinase-like_dom_sf"/>
</dbReference>
<comment type="caution">
    <text evidence="11">The sequence shown here is derived from an EMBL/GenBank/DDBJ whole genome shotgun (WGS) entry which is preliminary data.</text>
</comment>
<dbReference type="InterPro" id="IPR017441">
    <property type="entry name" value="Protein_kinase_ATP_BS"/>
</dbReference>
<feature type="compositionally biased region" description="Basic and acidic residues" evidence="7">
    <location>
        <begin position="462"/>
        <end position="471"/>
    </location>
</feature>
<evidence type="ECO:0000256" key="1">
    <source>
        <dbReference type="ARBA" id="ARBA00022527"/>
    </source>
</evidence>
<proteinExistence type="predicted"/>
<dbReference type="Pfam" id="PF07714">
    <property type="entry name" value="PK_Tyr_Ser-Thr"/>
    <property type="match status" value="2"/>
</dbReference>
<feature type="compositionally biased region" description="Polar residues" evidence="7">
    <location>
        <begin position="844"/>
        <end position="879"/>
    </location>
</feature>
<keyword evidence="8" id="KW-0812">Transmembrane</keyword>
<evidence type="ECO:0000256" key="8">
    <source>
        <dbReference type="SAM" id="Phobius"/>
    </source>
</evidence>
<dbReference type="InterPro" id="IPR051681">
    <property type="entry name" value="Ser/Thr_Kinases-Pseudokinases"/>
</dbReference>
<evidence type="ECO:0000256" key="2">
    <source>
        <dbReference type="ARBA" id="ARBA00022679"/>
    </source>
</evidence>
<dbReference type="EMBL" id="CAUYUE010000003">
    <property type="protein sequence ID" value="CAK0753703.1"/>
    <property type="molecule type" value="Genomic_DNA"/>
</dbReference>
<evidence type="ECO:0000313" key="11">
    <source>
        <dbReference type="EMBL" id="CAK0753703.1"/>
    </source>
</evidence>
<evidence type="ECO:0000259" key="10">
    <source>
        <dbReference type="PROSITE" id="PS50011"/>
    </source>
</evidence>
<dbReference type="PROSITE" id="PS00107">
    <property type="entry name" value="PROTEIN_KINASE_ATP"/>
    <property type="match status" value="1"/>
</dbReference>
<feature type="region of interest" description="Disordered" evidence="7">
    <location>
        <begin position="813"/>
        <end position="988"/>
    </location>
</feature>
<feature type="domain" description="Protein kinase" evidence="10">
    <location>
        <begin position="379"/>
        <end position="695"/>
    </location>
</feature>
<feature type="compositionally biased region" description="Low complexity" evidence="7">
    <location>
        <begin position="813"/>
        <end position="824"/>
    </location>
</feature>
<dbReference type="PANTHER" id="PTHR44329:SF214">
    <property type="entry name" value="PROTEIN KINASE DOMAIN-CONTAINING PROTEIN"/>
    <property type="match status" value="1"/>
</dbReference>
<feature type="compositionally biased region" description="Low complexity" evidence="7">
    <location>
        <begin position="939"/>
        <end position="963"/>
    </location>
</feature>
<dbReference type="SMART" id="SM00220">
    <property type="entry name" value="S_TKc"/>
    <property type="match status" value="1"/>
</dbReference>
<feature type="transmembrane region" description="Helical" evidence="8">
    <location>
        <begin position="258"/>
        <end position="282"/>
    </location>
</feature>
<evidence type="ECO:0000256" key="5">
    <source>
        <dbReference type="ARBA" id="ARBA00022840"/>
    </source>
</evidence>
<dbReference type="GO" id="GO:0004674">
    <property type="term" value="F:protein serine/threonine kinase activity"/>
    <property type="evidence" value="ECO:0007669"/>
    <property type="project" value="UniProtKB-KW"/>
</dbReference>
<dbReference type="InterPro" id="IPR000719">
    <property type="entry name" value="Prot_kinase_dom"/>
</dbReference>
<evidence type="ECO:0000256" key="3">
    <source>
        <dbReference type="ARBA" id="ARBA00022741"/>
    </source>
</evidence>
<dbReference type="Gene3D" id="1.10.510.10">
    <property type="entry name" value="Transferase(Phosphotransferase) domain 1"/>
    <property type="match status" value="1"/>
</dbReference>
<gene>
    <name evidence="11" type="ORF">CVIRNUC_002240</name>
</gene>
<evidence type="ECO:0000256" key="4">
    <source>
        <dbReference type="ARBA" id="ARBA00022777"/>
    </source>
</evidence>
<reference evidence="11 12" key="1">
    <citation type="submission" date="2023-10" db="EMBL/GenBank/DDBJ databases">
        <authorList>
            <person name="Maclean D."/>
            <person name="Macfadyen A."/>
        </authorList>
    </citation>
    <scope>NUCLEOTIDE SEQUENCE [LARGE SCALE GENOMIC DNA]</scope>
</reference>
<keyword evidence="1" id="KW-0723">Serine/threonine-protein kinase</keyword>
<dbReference type="GO" id="GO:0005524">
    <property type="term" value="F:ATP binding"/>
    <property type="evidence" value="ECO:0007669"/>
    <property type="project" value="UniProtKB-UniRule"/>
</dbReference>
<dbReference type="InterPro" id="IPR008271">
    <property type="entry name" value="Ser/Thr_kinase_AS"/>
</dbReference>
<dbReference type="SUPFAM" id="SSF56112">
    <property type="entry name" value="Protein kinase-like (PK-like)"/>
    <property type="match status" value="1"/>
</dbReference>
<feature type="region of interest" description="Disordered" evidence="7">
    <location>
        <begin position="330"/>
        <end position="360"/>
    </location>
</feature>
<keyword evidence="4" id="KW-0418">Kinase</keyword>
<evidence type="ECO:0000256" key="6">
    <source>
        <dbReference type="PROSITE-ProRule" id="PRU10141"/>
    </source>
</evidence>
<dbReference type="InterPro" id="IPR001245">
    <property type="entry name" value="Ser-Thr/Tyr_kinase_cat_dom"/>
</dbReference>
<feature type="chain" id="PRO_5043796638" description="Protein kinase domain-containing protein" evidence="9">
    <location>
        <begin position="16"/>
        <end position="988"/>
    </location>
</feature>
<keyword evidence="2" id="KW-0808">Transferase</keyword>
<feature type="binding site" evidence="6">
    <location>
        <position position="406"/>
    </location>
    <ligand>
        <name>ATP</name>
        <dbReference type="ChEBI" id="CHEBI:30616"/>
    </ligand>
</feature>
<dbReference type="PROSITE" id="PS00108">
    <property type="entry name" value="PROTEIN_KINASE_ST"/>
    <property type="match status" value="1"/>
</dbReference>
<dbReference type="PANTHER" id="PTHR44329">
    <property type="entry name" value="SERINE/THREONINE-PROTEIN KINASE TNNI3K-RELATED"/>
    <property type="match status" value="1"/>
</dbReference>
<organism evidence="11 12">
    <name type="scientific">Coccomyxa viridis</name>
    <dbReference type="NCBI Taxonomy" id="1274662"/>
    <lineage>
        <taxon>Eukaryota</taxon>
        <taxon>Viridiplantae</taxon>
        <taxon>Chlorophyta</taxon>
        <taxon>core chlorophytes</taxon>
        <taxon>Trebouxiophyceae</taxon>
        <taxon>Trebouxiophyceae incertae sedis</taxon>
        <taxon>Coccomyxaceae</taxon>
        <taxon>Coccomyxa</taxon>
    </lineage>
</organism>
<keyword evidence="3 6" id="KW-0547">Nucleotide-binding</keyword>
<dbReference type="PROSITE" id="PS50011">
    <property type="entry name" value="PROTEIN_KINASE_DOM"/>
    <property type="match status" value="1"/>
</dbReference>
<keyword evidence="8" id="KW-0472">Membrane</keyword>
<sequence length="988" mass="105438">MLLSVLALLVLPGSAQGPLNATLVSSAKQLADTLSNFHVGNIHINGTVVLTSGTWKPIGGTVTVVDRSVNITTMPGSPQPAVIDLGQVVDAIMIGDGGKVQFNNLTLQNAAPRNVPHTDTHARYKIRTFGPWPSITILPNATVILNHTVNTYDSEPSWEQCTLFQEKFRAYAVSWMPNQNLLNQGNDTLYIEGSYLRPVEIKDLLINETVGSANLGTINNSIICQPNAPIPAGPAPAPAYAAAGAQSAASSSSGTPGWLIAAIVVPIAVLLVAVAALATLMIRKRQLDKRKQAQDPDLLKEGSTPHGSGLQGYKGRSLPKGYMADMEGARIGATGDEPPSSVDEDQLGELPSSRSGKMDNLLSLPETLRKRSSRMVDNLELGTPLGRGSYGKVYKGKWKGVTVAVKIVEHSAETEGELLQLRESMLSSSIVHPNVIATYKVRTVRVLEESQMTDSAASGSGHIEKHDRPPDPPDLSASSGTAGPEIDGGSQDMRETWMLLEYADRGNLDRAIVQKKMMTHDKLLDMDTVCRCLIDITAGMDYLHSLGVLHGDLKGANVLLKSSGDDPRGYVCKLADFGLSRVLEAHATHVSTKTYGTLAYMPAELLQDGKMSRAADVYSFSMIMWELFACKRLYEGHIASQVFFKVLMGCRPTIPEHMPEDFQKLMLQCWDTDAEKRPTFEEILKRLQELQHSLEPMPLTSKGGSLGQFSVGPSEFAPASAGWEHRVMSAMGTADAAPASAMLEAPPWMLRSVSNPTSMERPNRSLDRMDTQELKGVFSTGSSRQELSPARAARQAQTISAALVAEMEVSGRASKGSSASSGSSLVFLGNQRPKPMAAWKPPRSDSSSAHRQQAESPHSQSSPMRPSLSAQPRSESAKGTSAASADAADRPSRVAPPSADAGSPPGTRDLSGHVSDASDRGLHVPDAVSRWVSSQRCMSGKAGSAQGSKAAGKAGAAEQGASAEEAEGDAGGGNFTDSVPMDLFREPR</sequence>
<evidence type="ECO:0000256" key="7">
    <source>
        <dbReference type="SAM" id="MobiDB-lite"/>
    </source>
</evidence>
<dbReference type="AlphaFoldDB" id="A0AAV1HZR7"/>
<feature type="region of interest" description="Disordered" evidence="7">
    <location>
        <begin position="451"/>
        <end position="490"/>
    </location>
</feature>
<keyword evidence="12" id="KW-1185">Reference proteome</keyword>
<name>A0AAV1HZR7_9CHLO</name>
<dbReference type="Proteomes" id="UP001314263">
    <property type="component" value="Unassembled WGS sequence"/>
</dbReference>
<dbReference type="PRINTS" id="PR00109">
    <property type="entry name" value="TYRKINASE"/>
</dbReference>
<keyword evidence="5 6" id="KW-0067">ATP-binding</keyword>
<accession>A0AAV1HZR7</accession>
<evidence type="ECO:0000256" key="9">
    <source>
        <dbReference type="SAM" id="SignalP"/>
    </source>
</evidence>
<protein>
    <recommendedName>
        <fullName evidence="10">Protein kinase domain-containing protein</fullName>
    </recommendedName>
</protein>
<feature type="compositionally biased region" description="Low complexity" evidence="7">
    <location>
        <begin position="893"/>
        <end position="906"/>
    </location>
</feature>
<dbReference type="Gene3D" id="3.30.200.20">
    <property type="entry name" value="Phosphorylase Kinase, domain 1"/>
    <property type="match status" value="1"/>
</dbReference>